<accession>A0ABN0IXP7</accession>
<dbReference type="Proteomes" id="UP000012099">
    <property type="component" value="Unassembled WGS sequence"/>
</dbReference>
<sequence length="367" mass="42479">MVTENDLTDKVIAKDVLGWEYDPDIGWLTRANTVEHYLPNFQTDGRWTGLLWSIASGIEWTDHTWNPVTGCTKISAGCKNCYAETLSKRKFGEWKNRSFSEIILKYSKLKEPFSLRNPSKIFVNSMSDLFHENVPDSFIDKIFGVMALNPKHTFQILTKRSDRMLKYLTNVDRASDIGDIAYSYVEDNWQSKSIKMPFEWTTDRWKGSVAWPLPNVWLGVSVEDQKTADERIPDLVRIPAAIRFLSCEPLLGNIDLELDNYYIHWVIAGGESGPNARPVHPSYVETIRDQCVGANVPFFFKQWGEWYPYQDEITYGKQAYNFGDEFLKKFYYKLGKKKSGALLDGVQWKQFPNSLLTHDEIDVLLYN</sequence>
<comment type="caution">
    <text evidence="1">The sequence shown here is derived from an EMBL/GenBank/DDBJ whole genome shotgun (WGS) entry which is preliminary data.</text>
</comment>
<gene>
    <name evidence="1" type="ORF">LEP1GSC035_3881</name>
</gene>
<protein>
    <submittedName>
        <fullName evidence="1">Phage protein Gp37/Gp68</fullName>
    </submittedName>
</protein>
<dbReference type="InterPro" id="IPR011101">
    <property type="entry name" value="DUF5131"/>
</dbReference>
<dbReference type="EMBL" id="AHMH02000129">
    <property type="protein sequence ID" value="EMM99124.1"/>
    <property type="molecule type" value="Genomic_DNA"/>
</dbReference>
<keyword evidence="2" id="KW-1185">Reference proteome</keyword>
<reference evidence="1 2" key="1">
    <citation type="submission" date="2013-01" db="EMBL/GenBank/DDBJ databases">
        <authorList>
            <person name="Harkins D.M."/>
            <person name="Durkin A.S."/>
            <person name="Brinkac L.M."/>
            <person name="Haft D.H."/>
            <person name="Selengut J.D."/>
            <person name="Sanka R."/>
            <person name="DePew J."/>
            <person name="Purushe J."/>
            <person name="Whelen A.C."/>
            <person name="Vinetz J.M."/>
            <person name="Sutton G.G."/>
            <person name="Nierman W.C."/>
            <person name="Fouts D.E."/>
        </authorList>
    </citation>
    <scope>NUCLEOTIDE SEQUENCE [LARGE SCALE GENOMIC DNA]</scope>
    <source>
        <strain evidence="1 2">2007001578</strain>
    </source>
</reference>
<evidence type="ECO:0000313" key="1">
    <source>
        <dbReference type="EMBL" id="EMM99124.1"/>
    </source>
</evidence>
<dbReference type="RefSeq" id="WP_004432565.1">
    <property type="nucleotide sequence ID" value="NZ_AHMH02000129.1"/>
</dbReference>
<proteinExistence type="predicted"/>
<name>A0ABN0IXP7_9LEPT</name>
<evidence type="ECO:0000313" key="2">
    <source>
        <dbReference type="Proteomes" id="UP000012099"/>
    </source>
</evidence>
<organism evidence="1 2">
    <name type="scientific">Leptospira noguchii str. 2007001578</name>
    <dbReference type="NCBI Taxonomy" id="1049974"/>
    <lineage>
        <taxon>Bacteria</taxon>
        <taxon>Pseudomonadati</taxon>
        <taxon>Spirochaetota</taxon>
        <taxon>Spirochaetia</taxon>
        <taxon>Leptospirales</taxon>
        <taxon>Leptospiraceae</taxon>
        <taxon>Leptospira</taxon>
    </lineage>
</organism>
<dbReference type="Pfam" id="PF07505">
    <property type="entry name" value="DUF5131"/>
    <property type="match status" value="1"/>
</dbReference>